<dbReference type="AlphaFoldDB" id="A0A016AI34"/>
<reference evidence="1 2" key="1">
    <citation type="submission" date="2014-02" db="EMBL/GenBank/DDBJ databases">
        <authorList>
            <person name="Sears C."/>
            <person name="Carroll K."/>
            <person name="Sack B.R."/>
            <person name="Qadri F."/>
            <person name="Myers L.L."/>
            <person name="Chung G.-T."/>
            <person name="Escheverria P."/>
            <person name="Fraser C.M."/>
            <person name="Sadzewicz L."/>
            <person name="Shefchek K.A."/>
            <person name="Tallon L."/>
            <person name="Das S.P."/>
            <person name="Daugherty S."/>
            <person name="Mongodin E.F."/>
        </authorList>
    </citation>
    <scope>NUCLEOTIDE SEQUENCE [LARGE SCALE GENOMIC DNA]</scope>
    <source>
        <strain evidence="1 2">S36L11</strain>
    </source>
</reference>
<dbReference type="PATRIC" id="fig|1339327.3.peg.3292"/>
<dbReference type="EMBL" id="JGDJ01000228">
    <property type="protein sequence ID" value="EXZ28081.1"/>
    <property type="molecule type" value="Genomic_DNA"/>
</dbReference>
<dbReference type="Proteomes" id="UP000022082">
    <property type="component" value="Unassembled WGS sequence"/>
</dbReference>
<evidence type="ECO:0000313" key="1">
    <source>
        <dbReference type="EMBL" id="EXZ28081.1"/>
    </source>
</evidence>
<sequence>MVLGVSCVAVTGSLTWQLSVVEAVASMVLVTNISFYFFLNLCDTYMLLFRISGVWEEMWLMCQYSVSISV</sequence>
<proteinExistence type="predicted"/>
<name>A0A016AI34_BACFG</name>
<accession>A0A016AI34</accession>
<organism evidence="1 2">
    <name type="scientific">Bacteroides fragilis str. S36L11</name>
    <dbReference type="NCBI Taxonomy" id="1339327"/>
    <lineage>
        <taxon>Bacteria</taxon>
        <taxon>Pseudomonadati</taxon>
        <taxon>Bacteroidota</taxon>
        <taxon>Bacteroidia</taxon>
        <taxon>Bacteroidales</taxon>
        <taxon>Bacteroidaceae</taxon>
        <taxon>Bacteroides</taxon>
    </lineage>
</organism>
<gene>
    <name evidence="1" type="ORF">M136_2716</name>
</gene>
<protein>
    <submittedName>
        <fullName evidence="1">Uncharacterized protein</fullName>
    </submittedName>
</protein>
<comment type="caution">
    <text evidence="1">The sequence shown here is derived from an EMBL/GenBank/DDBJ whole genome shotgun (WGS) entry which is preliminary data.</text>
</comment>
<evidence type="ECO:0000313" key="2">
    <source>
        <dbReference type="Proteomes" id="UP000022082"/>
    </source>
</evidence>